<reference evidence="1 3" key="1">
    <citation type="journal article" date="2008" name="Science">
        <title>The Physcomitrella genome reveals evolutionary insights into the conquest of land by plants.</title>
        <authorList>
            <person name="Rensing S."/>
            <person name="Lang D."/>
            <person name="Zimmer A."/>
            <person name="Terry A."/>
            <person name="Salamov A."/>
            <person name="Shapiro H."/>
            <person name="Nishiyama T."/>
            <person name="Perroud P.-F."/>
            <person name="Lindquist E."/>
            <person name="Kamisugi Y."/>
            <person name="Tanahashi T."/>
            <person name="Sakakibara K."/>
            <person name="Fujita T."/>
            <person name="Oishi K."/>
            <person name="Shin-I T."/>
            <person name="Kuroki Y."/>
            <person name="Toyoda A."/>
            <person name="Suzuki Y."/>
            <person name="Hashimoto A."/>
            <person name="Yamaguchi K."/>
            <person name="Sugano A."/>
            <person name="Kohara Y."/>
            <person name="Fujiyama A."/>
            <person name="Anterola A."/>
            <person name="Aoki S."/>
            <person name="Ashton N."/>
            <person name="Barbazuk W.B."/>
            <person name="Barker E."/>
            <person name="Bennetzen J."/>
            <person name="Bezanilla M."/>
            <person name="Blankenship R."/>
            <person name="Cho S.H."/>
            <person name="Dutcher S."/>
            <person name="Estelle M."/>
            <person name="Fawcett J.A."/>
            <person name="Gundlach H."/>
            <person name="Hanada K."/>
            <person name="Heyl A."/>
            <person name="Hicks K.A."/>
            <person name="Hugh J."/>
            <person name="Lohr M."/>
            <person name="Mayer K."/>
            <person name="Melkozernov A."/>
            <person name="Murata T."/>
            <person name="Nelson D."/>
            <person name="Pils B."/>
            <person name="Prigge M."/>
            <person name="Reiss B."/>
            <person name="Renner T."/>
            <person name="Rombauts S."/>
            <person name="Rushton P."/>
            <person name="Sanderfoot A."/>
            <person name="Schween G."/>
            <person name="Shiu S.-H."/>
            <person name="Stueber K."/>
            <person name="Theodoulou F.L."/>
            <person name="Tu H."/>
            <person name="Van de Peer Y."/>
            <person name="Verrier P.J."/>
            <person name="Waters E."/>
            <person name="Wood A."/>
            <person name="Yang L."/>
            <person name="Cove D."/>
            <person name="Cuming A."/>
            <person name="Hasebe M."/>
            <person name="Lucas S."/>
            <person name="Mishler D.B."/>
            <person name="Reski R."/>
            <person name="Grigoriev I."/>
            <person name="Quatrano R.S."/>
            <person name="Boore J.L."/>
        </authorList>
    </citation>
    <scope>NUCLEOTIDE SEQUENCE [LARGE SCALE GENOMIC DNA]</scope>
    <source>
        <strain evidence="2 3">cv. Gransden 2004</strain>
    </source>
</reference>
<reference evidence="1 3" key="2">
    <citation type="journal article" date="2018" name="Plant J.">
        <title>The Physcomitrella patens chromosome-scale assembly reveals moss genome structure and evolution.</title>
        <authorList>
            <person name="Lang D."/>
            <person name="Ullrich K.K."/>
            <person name="Murat F."/>
            <person name="Fuchs J."/>
            <person name="Jenkins J."/>
            <person name="Haas F.B."/>
            <person name="Piednoel M."/>
            <person name="Gundlach H."/>
            <person name="Van Bel M."/>
            <person name="Meyberg R."/>
            <person name="Vives C."/>
            <person name="Morata J."/>
            <person name="Symeonidi A."/>
            <person name="Hiss M."/>
            <person name="Muchero W."/>
            <person name="Kamisugi Y."/>
            <person name="Saleh O."/>
            <person name="Blanc G."/>
            <person name="Decker E.L."/>
            <person name="van Gessel N."/>
            <person name="Grimwood J."/>
            <person name="Hayes R.D."/>
            <person name="Graham S.W."/>
            <person name="Gunter L.E."/>
            <person name="McDaniel S.F."/>
            <person name="Hoernstein S.N.W."/>
            <person name="Larsson A."/>
            <person name="Li F.W."/>
            <person name="Perroud P.F."/>
            <person name="Phillips J."/>
            <person name="Ranjan P."/>
            <person name="Rokshar D.S."/>
            <person name="Rothfels C.J."/>
            <person name="Schneider L."/>
            <person name="Shu S."/>
            <person name="Stevenson D.W."/>
            <person name="Thummler F."/>
            <person name="Tillich M."/>
            <person name="Villarreal Aguilar J.C."/>
            <person name="Widiez T."/>
            <person name="Wong G.K."/>
            <person name="Wymore A."/>
            <person name="Zhang Y."/>
            <person name="Zimmer A.D."/>
            <person name="Quatrano R.S."/>
            <person name="Mayer K.F.X."/>
            <person name="Goodstein D."/>
            <person name="Casacuberta J.M."/>
            <person name="Vandepoele K."/>
            <person name="Reski R."/>
            <person name="Cuming A.C."/>
            <person name="Tuskan G.A."/>
            <person name="Maumus F."/>
            <person name="Salse J."/>
            <person name="Schmutz J."/>
            <person name="Rensing S.A."/>
        </authorList>
    </citation>
    <scope>NUCLEOTIDE SEQUENCE [LARGE SCALE GENOMIC DNA]</scope>
    <source>
        <strain evidence="2 3">cv. Gransden 2004</strain>
    </source>
</reference>
<organism evidence="1">
    <name type="scientific">Physcomitrium patens</name>
    <name type="common">Spreading-leaved earth moss</name>
    <name type="synonym">Physcomitrella patens</name>
    <dbReference type="NCBI Taxonomy" id="3218"/>
    <lineage>
        <taxon>Eukaryota</taxon>
        <taxon>Viridiplantae</taxon>
        <taxon>Streptophyta</taxon>
        <taxon>Embryophyta</taxon>
        <taxon>Bryophyta</taxon>
        <taxon>Bryophytina</taxon>
        <taxon>Bryopsida</taxon>
        <taxon>Funariidae</taxon>
        <taxon>Funariales</taxon>
        <taxon>Funariaceae</taxon>
        <taxon>Physcomitrium</taxon>
    </lineage>
</organism>
<dbReference type="Gramene" id="Pp3c11_6200V3.1">
    <property type="protein sequence ID" value="PAC:32956424.CDS.1"/>
    <property type="gene ID" value="Pp3c11_6200"/>
</dbReference>
<dbReference type="Gramene" id="Pp3c11_6200V3.2">
    <property type="protein sequence ID" value="PAC:32956425.CDS.1"/>
    <property type="gene ID" value="Pp3c11_6200"/>
</dbReference>
<dbReference type="InParanoid" id="A0A2K1JTN5"/>
<name>A0A2K1JTN5_PHYPA</name>
<dbReference type="AlphaFoldDB" id="A0A2K1JTN5"/>
<dbReference type="EnsemblPlants" id="Pp3c11_6200V3.1">
    <property type="protein sequence ID" value="PAC:32956424.CDS.1"/>
    <property type="gene ID" value="Pp3c11_6200"/>
</dbReference>
<reference evidence="2" key="3">
    <citation type="submission" date="2020-12" db="UniProtKB">
        <authorList>
            <consortium name="EnsemblPlants"/>
        </authorList>
    </citation>
    <scope>IDENTIFICATION</scope>
</reference>
<protein>
    <submittedName>
        <fullName evidence="1 2">Uncharacterized protein</fullName>
    </submittedName>
</protein>
<dbReference type="EnsemblPlants" id="Pp3c11_6200V3.2">
    <property type="protein sequence ID" value="PAC:32956425.CDS.1"/>
    <property type="gene ID" value="Pp3c11_6200"/>
</dbReference>
<sequence>MVRGDTIRAGTLPHEHALIADTESTIIYVPNSSCVLCVHHQAYFVICCLSWEPGAAVVQGS</sequence>
<dbReference type="Proteomes" id="UP000006727">
    <property type="component" value="Chromosome 11"/>
</dbReference>
<dbReference type="EMBL" id="ABEU02000011">
    <property type="protein sequence ID" value="PNR44889.1"/>
    <property type="molecule type" value="Genomic_DNA"/>
</dbReference>
<accession>A0A2K1JTN5</accession>
<keyword evidence="3" id="KW-1185">Reference proteome</keyword>
<evidence type="ECO:0000313" key="1">
    <source>
        <dbReference type="EMBL" id="PNR44889.1"/>
    </source>
</evidence>
<gene>
    <name evidence="1" type="ORF">PHYPA_014659</name>
</gene>
<evidence type="ECO:0000313" key="2">
    <source>
        <dbReference type="EnsemblPlants" id="PAC:32956424.CDS.1"/>
    </source>
</evidence>
<proteinExistence type="predicted"/>
<evidence type="ECO:0000313" key="3">
    <source>
        <dbReference type="Proteomes" id="UP000006727"/>
    </source>
</evidence>